<evidence type="ECO:0000313" key="3">
    <source>
        <dbReference type="Proteomes" id="UP000178446"/>
    </source>
</evidence>
<comment type="caution">
    <text evidence="2">The sequence shown here is derived from an EMBL/GenBank/DDBJ whole genome shotgun (WGS) entry which is preliminary data.</text>
</comment>
<evidence type="ECO:0000256" key="1">
    <source>
        <dbReference type="SAM" id="Phobius"/>
    </source>
</evidence>
<sequence length="117" mass="12698">MNNKIAEVIGQTKLPSILPDIFEDFGTGFPLLIGNFAKLLVIVAGVYAIINFIIAGYTFLSAQGDPKKIADAWNKIWQSMLGVIVAAGAYVLAAIISYMVYGVFDRLLEFRIPGPTS</sequence>
<keyword evidence="1" id="KW-0472">Membrane</keyword>
<feature type="transmembrane region" description="Helical" evidence="1">
    <location>
        <begin position="39"/>
        <end position="60"/>
    </location>
</feature>
<feature type="transmembrane region" description="Helical" evidence="1">
    <location>
        <begin position="81"/>
        <end position="101"/>
    </location>
</feature>
<protein>
    <submittedName>
        <fullName evidence="2">Uncharacterized protein</fullName>
    </submittedName>
</protein>
<reference evidence="2 3" key="1">
    <citation type="journal article" date="2016" name="Nat. Commun.">
        <title>Thousands of microbial genomes shed light on interconnected biogeochemical processes in an aquifer system.</title>
        <authorList>
            <person name="Anantharaman K."/>
            <person name="Brown C.T."/>
            <person name="Hug L.A."/>
            <person name="Sharon I."/>
            <person name="Castelle C.J."/>
            <person name="Probst A.J."/>
            <person name="Thomas B.C."/>
            <person name="Singh A."/>
            <person name="Wilkins M.J."/>
            <person name="Karaoz U."/>
            <person name="Brodie E.L."/>
            <person name="Williams K.H."/>
            <person name="Hubbard S.S."/>
            <person name="Banfield J.F."/>
        </authorList>
    </citation>
    <scope>NUCLEOTIDE SEQUENCE [LARGE SCALE GENOMIC DNA]</scope>
</reference>
<accession>A0A1F7XWD6</accession>
<keyword evidence="1" id="KW-0812">Transmembrane</keyword>
<proteinExistence type="predicted"/>
<organism evidence="2 3">
    <name type="scientific">Candidatus Woesebacteria bacterium RIFCSPHIGHO2_01_FULL_37_10</name>
    <dbReference type="NCBI Taxonomy" id="1802489"/>
    <lineage>
        <taxon>Bacteria</taxon>
        <taxon>Candidatus Woeseibacteriota</taxon>
    </lineage>
</organism>
<dbReference type="EMBL" id="MGGB01000014">
    <property type="protein sequence ID" value="OGM19346.1"/>
    <property type="molecule type" value="Genomic_DNA"/>
</dbReference>
<name>A0A1F7XWD6_9BACT</name>
<keyword evidence="1" id="KW-1133">Transmembrane helix</keyword>
<gene>
    <name evidence="2" type="ORF">A2685_02215</name>
</gene>
<dbReference type="AlphaFoldDB" id="A0A1F7XWD6"/>
<evidence type="ECO:0000313" key="2">
    <source>
        <dbReference type="EMBL" id="OGM19346.1"/>
    </source>
</evidence>
<dbReference type="Proteomes" id="UP000178446">
    <property type="component" value="Unassembled WGS sequence"/>
</dbReference>